<dbReference type="InterPro" id="IPR027385">
    <property type="entry name" value="Beta-barrel_OMP"/>
</dbReference>
<name>A0A1I4DGJ8_9HYPH</name>
<evidence type="ECO:0000256" key="1">
    <source>
        <dbReference type="ARBA" id="ARBA00022729"/>
    </source>
</evidence>
<dbReference type="Pfam" id="PF13505">
    <property type="entry name" value="OMP_b-brl"/>
    <property type="match status" value="1"/>
</dbReference>
<evidence type="ECO:0000313" key="5">
    <source>
        <dbReference type="Proteomes" id="UP000199598"/>
    </source>
</evidence>
<feature type="domain" description="Outer membrane protein beta-barrel" evidence="3">
    <location>
        <begin position="7"/>
        <end position="244"/>
    </location>
</feature>
<comment type="caution">
    <text evidence="4">The sequence shown here is derived from an EMBL/GenBank/DDBJ whole genome shotgun (WGS) entry which is preliminary data.</text>
</comment>
<feature type="chain" id="PRO_5045626384" evidence="2">
    <location>
        <begin position="21"/>
        <end position="246"/>
    </location>
</feature>
<dbReference type="InterPro" id="IPR011250">
    <property type="entry name" value="OMP/PagP_B-barrel"/>
</dbReference>
<dbReference type="SUPFAM" id="SSF56925">
    <property type="entry name" value="OMPA-like"/>
    <property type="match status" value="1"/>
</dbReference>
<proteinExistence type="predicted"/>
<organism evidence="4 5">
    <name type="scientific">Pseudovibrio ascidiaceicola</name>
    <dbReference type="NCBI Taxonomy" id="285279"/>
    <lineage>
        <taxon>Bacteria</taxon>
        <taxon>Pseudomonadati</taxon>
        <taxon>Pseudomonadota</taxon>
        <taxon>Alphaproteobacteria</taxon>
        <taxon>Hyphomicrobiales</taxon>
        <taxon>Stappiaceae</taxon>
        <taxon>Pseudovibrio</taxon>
    </lineage>
</organism>
<evidence type="ECO:0000256" key="2">
    <source>
        <dbReference type="SAM" id="SignalP"/>
    </source>
</evidence>
<keyword evidence="5" id="KW-1185">Reference proteome</keyword>
<evidence type="ECO:0000259" key="3">
    <source>
        <dbReference type="Pfam" id="PF13505"/>
    </source>
</evidence>
<sequence>MKKILIATLLSTCMSSAALAGDFFVEAGVGGSFGKFDGPEFYNPDGASSSNLQSKASGDYILLENVDDTDASFAGSVALGYHVTDNFFTKLSFHSFGSLEASGGARFGASAPGDNYEQVLKTDAYGVFLGGGYQFSVTEQFFVEPNAEIGVAIIKSKGTQGANLDLSSRFPKETRTNLAFGAGVNLGYNLTENLTLLTGANYYWLGKADTGKTKDPEASAMGMNVNEQLQSDLSTITAKVGLRYSF</sequence>
<feature type="signal peptide" evidence="2">
    <location>
        <begin position="1"/>
        <end position="20"/>
    </location>
</feature>
<keyword evidence="1 2" id="KW-0732">Signal</keyword>
<dbReference type="Proteomes" id="UP000199598">
    <property type="component" value="Unassembled WGS sequence"/>
</dbReference>
<dbReference type="EMBL" id="FOSK01000011">
    <property type="protein sequence ID" value="SFK91236.1"/>
    <property type="molecule type" value="Genomic_DNA"/>
</dbReference>
<dbReference type="Gene3D" id="2.40.160.20">
    <property type="match status" value="1"/>
</dbReference>
<protein>
    <submittedName>
        <fullName evidence="4">Opacity protein</fullName>
    </submittedName>
</protein>
<evidence type="ECO:0000313" key="4">
    <source>
        <dbReference type="EMBL" id="SFK91236.1"/>
    </source>
</evidence>
<dbReference type="RefSeq" id="WP_139226376.1">
    <property type="nucleotide sequence ID" value="NZ_FOSK01000011.1"/>
</dbReference>
<reference evidence="4 5" key="1">
    <citation type="submission" date="2016-10" db="EMBL/GenBank/DDBJ databases">
        <authorList>
            <person name="Varghese N."/>
            <person name="Submissions S."/>
        </authorList>
    </citation>
    <scope>NUCLEOTIDE SEQUENCE [LARGE SCALE GENOMIC DNA]</scope>
    <source>
        <strain evidence="4 5">DSM 16392</strain>
    </source>
</reference>
<accession>A0A1I4DGJ8</accession>
<gene>
    <name evidence="4" type="ORF">SAMN04488518_111129</name>
</gene>